<comment type="caution">
    <text evidence="1">The sequence shown here is derived from an EMBL/GenBank/DDBJ whole genome shotgun (WGS) entry which is preliminary data.</text>
</comment>
<gene>
    <name evidence="1" type="ORF">F7725_012610</name>
</gene>
<dbReference type="EMBL" id="JAAKFY010000010">
    <property type="protein sequence ID" value="KAF3850838.1"/>
    <property type="molecule type" value="Genomic_DNA"/>
</dbReference>
<organism evidence="1 2">
    <name type="scientific">Dissostichus mawsoni</name>
    <name type="common">Antarctic cod</name>
    <dbReference type="NCBI Taxonomy" id="36200"/>
    <lineage>
        <taxon>Eukaryota</taxon>
        <taxon>Metazoa</taxon>
        <taxon>Chordata</taxon>
        <taxon>Craniata</taxon>
        <taxon>Vertebrata</taxon>
        <taxon>Euteleostomi</taxon>
        <taxon>Actinopterygii</taxon>
        <taxon>Neopterygii</taxon>
        <taxon>Teleostei</taxon>
        <taxon>Neoteleostei</taxon>
        <taxon>Acanthomorphata</taxon>
        <taxon>Eupercaria</taxon>
        <taxon>Perciformes</taxon>
        <taxon>Notothenioidei</taxon>
        <taxon>Nototheniidae</taxon>
        <taxon>Dissostichus</taxon>
    </lineage>
</organism>
<proteinExistence type="predicted"/>
<dbReference type="Proteomes" id="UP000518266">
    <property type="component" value="Unassembled WGS sequence"/>
</dbReference>
<name>A0A7J5YRB6_DISMA</name>
<sequence length="122" mass="13760">MKTTTLNTFLTWYNLKTAAEVSSKEVRALNRRRDAEANSRTYEEIPLWQVQTVQTALVLGLCCTSSLGLGCSFCLGSSWRFSTSSTSRTFLTSWRGDDRTSRPLSPTRALEGWRRLLGEAML</sequence>
<reference evidence="1 2" key="1">
    <citation type="submission" date="2020-03" db="EMBL/GenBank/DDBJ databases">
        <title>Dissostichus mawsoni Genome sequencing and assembly.</title>
        <authorList>
            <person name="Park H."/>
        </authorList>
    </citation>
    <scope>NUCLEOTIDE SEQUENCE [LARGE SCALE GENOMIC DNA]</scope>
    <source>
        <strain evidence="1">DM0001</strain>
        <tissue evidence="1">Muscle</tissue>
    </source>
</reference>
<evidence type="ECO:0000313" key="2">
    <source>
        <dbReference type="Proteomes" id="UP000518266"/>
    </source>
</evidence>
<protein>
    <submittedName>
        <fullName evidence="1">Uncharacterized protein</fullName>
    </submittedName>
</protein>
<evidence type="ECO:0000313" key="1">
    <source>
        <dbReference type="EMBL" id="KAF3850838.1"/>
    </source>
</evidence>
<dbReference type="AlphaFoldDB" id="A0A7J5YRB6"/>
<accession>A0A7J5YRB6</accession>
<keyword evidence="2" id="KW-1185">Reference proteome</keyword>